<evidence type="ECO:0000256" key="7">
    <source>
        <dbReference type="ARBA" id="ARBA00022723"/>
    </source>
</evidence>
<keyword evidence="6" id="KW-0540">Nuclease</keyword>
<dbReference type="Gene3D" id="3.10.10.10">
    <property type="entry name" value="HIV Type 1 Reverse Transcriptase, subunit A, domain 1"/>
    <property type="match status" value="1"/>
</dbReference>
<sequence>MSATEGGRTQRLFTDYKDVFSEKEAAKFPDTKVRHKIHLEEGATAPYGPLYNLSVKELDQRGAPILFVPKKDGRLRLCVDYRGLNKVTVKDRYPLPLIDEMIDRLSGARVFSKIGIRDAYHRIRVNENDIWKTAFRTKYGNFEYLVLPFGLCNAPATFQAYINEALRGLVDVSCIVYLDDILIFSKTEKEHDTHVREVLDRLKQHQLYANTEKCSFYTQEIDFLGYIVGVDGISMDRSRVSAIEDWPAPRTYREVQVFLGFANFYRRFIYAYSRIAAPLTDLLKGSVKGRKTGPFILTQDAVRAFEELKQAFADATMLNHFDPGLPSQCETDASGNGVCGIFSQLTPETFQRWKDRGLITSGDTGNGMPVGEGFFTEPTRRREWRPVAFFSKKLSLTQRRYDTHDQEMLAIVESFKIWRHYLQGCKYPVQVLTDHANLRYFLTTKSLTGRQARWAELLSEYDFFIRYRPGRLNPADAPSRRPDYDIVDGDEDPTKGPLPSLQKKLAAGGWGSLKLGNGAGKAAARPYTGGGELGSPQGTGTEGHELLVPRFAAIELAEDETVYNLPTQRLLEFIGELQQGDALTAARIQKLKEEGSGSNLEGASPERGGAAEEPSRWQLGECGLLLLNGSVFVPRSRAVRQELLRIHHDDPHAGHFGLEKTEELLRRKYVWDKLRTDVKEYVETCDVCQRIKVPRHKQYGELAPLPVPKGPWQDLSMDFIVDLPKSTRVKGYDSILVIVDRFTKMAKYIPTHKKVKAPELANLFLDAIIRDHGSPKSLVSDRGSLFTSKYWSAFCYHLTIRRLLSTAFHPQTDGQTERQNQTLEHHLRAFCSYHQNDWPRHLPTAEFAYNNAKNATLKVSPFYACYGYNPSLPSDVADDVLKGGIDSRNVERDRGTEYPSVPEVKARLELLDRIHGEAAKSIRRAQERQAEYYNRKHLPMKFSIGDQVLLSAKNIKTTRPCKKLSERWLGPFPIIRVVGKQAYELKLTSGFKSIHPVFHISYLEPYKQRPGAEPPRPDGVEIEGNTEYLVEGILDKRMHYNKVQYLVKWEGYPSSENSWEPLEHLENAEEEIAKYEVASRDRPAARRRCG</sequence>
<dbReference type="EMBL" id="CP069111">
    <property type="protein sequence ID" value="QSS62314.1"/>
    <property type="molecule type" value="Genomic_DNA"/>
</dbReference>
<dbReference type="InterPro" id="IPR041373">
    <property type="entry name" value="RT_RNaseH"/>
</dbReference>
<dbReference type="Pfam" id="PF24626">
    <property type="entry name" value="SH3_Tf2-1"/>
    <property type="match status" value="1"/>
</dbReference>
<evidence type="ECO:0000259" key="20">
    <source>
        <dbReference type="PROSITE" id="PS50013"/>
    </source>
</evidence>
<dbReference type="InterPro" id="IPR050951">
    <property type="entry name" value="Retrovirus_Pol_polyprotein"/>
</dbReference>
<dbReference type="Pfam" id="PF17921">
    <property type="entry name" value="Integrase_H2C2"/>
    <property type="match status" value="1"/>
</dbReference>
<dbReference type="Proteomes" id="UP000663671">
    <property type="component" value="Chromosome 5"/>
</dbReference>
<evidence type="ECO:0000256" key="18">
    <source>
        <dbReference type="ARBA" id="ARBA00023242"/>
    </source>
</evidence>
<comment type="subcellular location">
    <subcellularLocation>
        <location evidence="1">Nucleus</location>
    </subcellularLocation>
</comment>
<evidence type="ECO:0000256" key="3">
    <source>
        <dbReference type="ARBA" id="ARBA00022670"/>
    </source>
</evidence>
<evidence type="ECO:0000256" key="13">
    <source>
        <dbReference type="ARBA" id="ARBA00022908"/>
    </source>
</evidence>
<dbReference type="FunFam" id="1.10.340.70:FF:000001">
    <property type="entry name" value="Retrovirus-related Pol polyprotein from transposon gypsy-like Protein"/>
    <property type="match status" value="1"/>
</dbReference>
<dbReference type="PANTHER" id="PTHR37984:SF5">
    <property type="entry name" value="PROTEIN NYNRIN-LIKE"/>
    <property type="match status" value="1"/>
</dbReference>
<dbReference type="InterPro" id="IPR056924">
    <property type="entry name" value="SH3_Tf2-1"/>
</dbReference>
<dbReference type="InterPro" id="IPR023780">
    <property type="entry name" value="Chromo_domain"/>
</dbReference>
<dbReference type="Pfam" id="PF17917">
    <property type="entry name" value="RT_RNaseH"/>
    <property type="match status" value="1"/>
</dbReference>
<evidence type="ECO:0000259" key="21">
    <source>
        <dbReference type="PROSITE" id="PS50878"/>
    </source>
</evidence>
<dbReference type="Pfam" id="PF00078">
    <property type="entry name" value="RVT_1"/>
    <property type="match status" value="1"/>
</dbReference>
<dbReference type="CDD" id="cd01647">
    <property type="entry name" value="RT_LTR"/>
    <property type="match status" value="1"/>
</dbReference>
<accession>A0A8A1MCG5</accession>
<reference evidence="23" key="1">
    <citation type="submission" date="2021-01" db="EMBL/GenBank/DDBJ databases">
        <title>Chromosome-level genome assembly of a human fungal pathogen reveals clustering of transcriptionally co-regulated genes.</title>
        <authorList>
            <person name="Voorhies M."/>
            <person name="Cohen S."/>
            <person name="Shea T.P."/>
            <person name="Petrus S."/>
            <person name="Munoz J.F."/>
            <person name="Poplawski S."/>
            <person name="Goldman W.E."/>
            <person name="Michael T."/>
            <person name="Cuomo C.A."/>
            <person name="Sil A."/>
            <person name="Beyhan S."/>
        </authorList>
    </citation>
    <scope>NUCLEOTIDE SEQUENCE</scope>
    <source>
        <strain evidence="23">WU24</strain>
    </source>
</reference>
<dbReference type="AlphaFoldDB" id="A0A8A1MCG5"/>
<dbReference type="OrthoDB" id="4499277at2759"/>
<dbReference type="FunFam" id="3.30.420.10:FF:000032">
    <property type="entry name" value="Retrovirus-related Pol polyprotein from transposon 297-like Protein"/>
    <property type="match status" value="1"/>
</dbReference>
<evidence type="ECO:0000256" key="17">
    <source>
        <dbReference type="ARBA" id="ARBA00023172"/>
    </source>
</evidence>
<feature type="domain" description="Reverse transcriptase" evidence="21">
    <location>
        <begin position="49"/>
        <end position="228"/>
    </location>
</feature>
<dbReference type="Pfam" id="PF00385">
    <property type="entry name" value="Chromo"/>
    <property type="match status" value="1"/>
</dbReference>
<dbReference type="InterPro" id="IPR012337">
    <property type="entry name" value="RNaseH-like_sf"/>
</dbReference>
<keyword evidence="4" id="KW-0808">Transferase</keyword>
<dbReference type="CDD" id="cd09274">
    <property type="entry name" value="RNase_HI_RT_Ty3"/>
    <property type="match status" value="1"/>
</dbReference>
<evidence type="ECO:0000256" key="14">
    <source>
        <dbReference type="ARBA" id="ARBA00022918"/>
    </source>
</evidence>
<dbReference type="PANTHER" id="PTHR37984">
    <property type="entry name" value="PROTEIN CBG26694"/>
    <property type="match status" value="1"/>
</dbReference>
<dbReference type="InterPro" id="IPR023779">
    <property type="entry name" value="Chromodomain_CS"/>
</dbReference>
<dbReference type="PROSITE" id="PS50878">
    <property type="entry name" value="RT_POL"/>
    <property type="match status" value="1"/>
</dbReference>
<dbReference type="SMART" id="SM00298">
    <property type="entry name" value="CHROMO"/>
    <property type="match status" value="1"/>
</dbReference>
<evidence type="ECO:0000256" key="12">
    <source>
        <dbReference type="ARBA" id="ARBA00022884"/>
    </source>
</evidence>
<evidence type="ECO:0000259" key="22">
    <source>
        <dbReference type="PROSITE" id="PS50994"/>
    </source>
</evidence>
<keyword evidence="14" id="KW-0695">RNA-directed DNA polymerase</keyword>
<evidence type="ECO:0000256" key="10">
    <source>
        <dbReference type="ARBA" id="ARBA00022801"/>
    </source>
</evidence>
<dbReference type="GO" id="GO:0004519">
    <property type="term" value="F:endonuclease activity"/>
    <property type="evidence" value="ECO:0007669"/>
    <property type="project" value="UniProtKB-KW"/>
</dbReference>
<keyword evidence="16" id="KW-0238">DNA-binding</keyword>
<dbReference type="PROSITE" id="PS50994">
    <property type="entry name" value="INTEGRASE"/>
    <property type="match status" value="1"/>
</dbReference>
<dbReference type="InterPro" id="IPR016197">
    <property type="entry name" value="Chromo-like_dom_sf"/>
</dbReference>
<keyword evidence="13" id="KW-0229">DNA integration</keyword>
<dbReference type="SUPFAM" id="SSF53098">
    <property type="entry name" value="Ribonuclease H-like"/>
    <property type="match status" value="1"/>
</dbReference>
<dbReference type="InterPro" id="IPR036397">
    <property type="entry name" value="RNaseH_sf"/>
</dbReference>
<evidence type="ECO:0000256" key="5">
    <source>
        <dbReference type="ARBA" id="ARBA00022695"/>
    </source>
</evidence>
<keyword evidence="7" id="KW-0479">Metal-binding</keyword>
<keyword evidence="12" id="KW-0694">RNA-binding</keyword>
<dbReference type="GO" id="GO:0015074">
    <property type="term" value="P:DNA integration"/>
    <property type="evidence" value="ECO:0007669"/>
    <property type="project" value="UniProtKB-KW"/>
</dbReference>
<dbReference type="GO" id="GO:0005634">
    <property type="term" value="C:nucleus"/>
    <property type="evidence" value="ECO:0007669"/>
    <property type="project" value="UniProtKB-SubCell"/>
</dbReference>
<dbReference type="GO" id="GO:0003964">
    <property type="term" value="F:RNA-directed DNA polymerase activity"/>
    <property type="evidence" value="ECO:0007669"/>
    <property type="project" value="UniProtKB-KW"/>
</dbReference>
<dbReference type="InterPro" id="IPR001584">
    <property type="entry name" value="Integrase_cat-core"/>
</dbReference>
<keyword evidence="9" id="KW-0255">Endonuclease</keyword>
<dbReference type="InterPro" id="IPR000953">
    <property type="entry name" value="Chromo/chromo_shadow_dom"/>
</dbReference>
<dbReference type="GO" id="GO:0006508">
    <property type="term" value="P:proteolysis"/>
    <property type="evidence" value="ECO:0007669"/>
    <property type="project" value="UniProtKB-KW"/>
</dbReference>
<dbReference type="InterPro" id="IPR000477">
    <property type="entry name" value="RT_dom"/>
</dbReference>
<dbReference type="Gene3D" id="3.30.70.270">
    <property type="match status" value="2"/>
</dbReference>
<dbReference type="GO" id="GO:0006338">
    <property type="term" value="P:chromatin remodeling"/>
    <property type="evidence" value="ECO:0007669"/>
    <property type="project" value="UniProtKB-ARBA"/>
</dbReference>
<keyword evidence="15" id="KW-0239">DNA-directed DNA polymerase</keyword>
<dbReference type="InterPro" id="IPR041588">
    <property type="entry name" value="Integrase_H2C2"/>
</dbReference>
<feature type="region of interest" description="Disordered" evidence="19">
    <location>
        <begin position="594"/>
        <end position="613"/>
    </location>
</feature>
<keyword evidence="17" id="KW-0233">DNA recombination</keyword>
<dbReference type="GO" id="GO:0003723">
    <property type="term" value="F:RNA binding"/>
    <property type="evidence" value="ECO:0007669"/>
    <property type="project" value="UniProtKB-KW"/>
</dbReference>
<evidence type="ECO:0000256" key="4">
    <source>
        <dbReference type="ARBA" id="ARBA00022679"/>
    </source>
</evidence>
<organism evidence="23 24">
    <name type="scientific">Ajellomyces capsulatus</name>
    <name type="common">Darling's disease fungus</name>
    <name type="synonym">Histoplasma capsulatum</name>
    <dbReference type="NCBI Taxonomy" id="5037"/>
    <lineage>
        <taxon>Eukaryota</taxon>
        <taxon>Fungi</taxon>
        <taxon>Dikarya</taxon>
        <taxon>Ascomycota</taxon>
        <taxon>Pezizomycotina</taxon>
        <taxon>Eurotiomycetes</taxon>
        <taxon>Eurotiomycetidae</taxon>
        <taxon>Onygenales</taxon>
        <taxon>Ajellomycetaceae</taxon>
        <taxon>Histoplasma</taxon>
    </lineage>
</organism>
<keyword evidence="11" id="KW-0460">Magnesium</keyword>
<evidence type="ECO:0008006" key="25">
    <source>
        <dbReference type="Google" id="ProtNLM"/>
    </source>
</evidence>
<proteinExistence type="predicted"/>
<dbReference type="CDD" id="cd00024">
    <property type="entry name" value="CD_CSD"/>
    <property type="match status" value="1"/>
</dbReference>
<evidence type="ECO:0000256" key="6">
    <source>
        <dbReference type="ARBA" id="ARBA00022722"/>
    </source>
</evidence>
<keyword evidence="5" id="KW-0548">Nucleotidyltransferase</keyword>
<keyword evidence="18" id="KW-0539">Nucleus</keyword>
<evidence type="ECO:0000313" key="24">
    <source>
        <dbReference type="Proteomes" id="UP000663671"/>
    </source>
</evidence>
<dbReference type="SUPFAM" id="SSF56672">
    <property type="entry name" value="DNA/RNA polymerases"/>
    <property type="match status" value="1"/>
</dbReference>
<evidence type="ECO:0000256" key="16">
    <source>
        <dbReference type="ARBA" id="ARBA00023125"/>
    </source>
</evidence>
<keyword evidence="8" id="KW-0064">Aspartyl protease</keyword>
<dbReference type="InterPro" id="IPR043502">
    <property type="entry name" value="DNA/RNA_pol_sf"/>
</dbReference>
<dbReference type="Gene3D" id="1.10.340.70">
    <property type="match status" value="1"/>
</dbReference>
<dbReference type="GO" id="GO:0006310">
    <property type="term" value="P:DNA recombination"/>
    <property type="evidence" value="ECO:0007669"/>
    <property type="project" value="UniProtKB-KW"/>
</dbReference>
<protein>
    <recommendedName>
        <fullName evidence="25">Reverse transcriptase</fullName>
    </recommendedName>
</protein>
<dbReference type="FunFam" id="3.30.70.270:FF:000020">
    <property type="entry name" value="Transposon Tf2-6 polyprotein-like Protein"/>
    <property type="match status" value="1"/>
</dbReference>
<evidence type="ECO:0000256" key="1">
    <source>
        <dbReference type="ARBA" id="ARBA00004123"/>
    </source>
</evidence>
<evidence type="ECO:0000256" key="2">
    <source>
        <dbReference type="ARBA" id="ARBA00011353"/>
    </source>
</evidence>
<evidence type="ECO:0000256" key="9">
    <source>
        <dbReference type="ARBA" id="ARBA00022759"/>
    </source>
</evidence>
<dbReference type="Gene3D" id="2.40.50.40">
    <property type="match status" value="1"/>
</dbReference>
<dbReference type="PROSITE" id="PS00598">
    <property type="entry name" value="CHROMO_1"/>
    <property type="match status" value="1"/>
</dbReference>
<evidence type="ECO:0000313" key="23">
    <source>
        <dbReference type="EMBL" id="QSS62314.1"/>
    </source>
</evidence>
<dbReference type="GO" id="GO:0003677">
    <property type="term" value="F:DNA binding"/>
    <property type="evidence" value="ECO:0007669"/>
    <property type="project" value="UniProtKB-KW"/>
</dbReference>
<dbReference type="GO" id="GO:0003887">
    <property type="term" value="F:DNA-directed DNA polymerase activity"/>
    <property type="evidence" value="ECO:0007669"/>
    <property type="project" value="UniProtKB-KW"/>
</dbReference>
<evidence type="ECO:0000256" key="15">
    <source>
        <dbReference type="ARBA" id="ARBA00022932"/>
    </source>
</evidence>
<dbReference type="GO" id="GO:0004190">
    <property type="term" value="F:aspartic-type endopeptidase activity"/>
    <property type="evidence" value="ECO:0007669"/>
    <property type="project" value="UniProtKB-KW"/>
</dbReference>
<keyword evidence="10" id="KW-0378">Hydrolase</keyword>
<dbReference type="InterPro" id="IPR043128">
    <property type="entry name" value="Rev_trsase/Diguanyl_cyclase"/>
</dbReference>
<dbReference type="PROSITE" id="PS50013">
    <property type="entry name" value="CHROMO_2"/>
    <property type="match status" value="1"/>
</dbReference>
<name>A0A8A1MCG5_AJECA</name>
<feature type="domain" description="Chromo" evidence="20">
    <location>
        <begin position="1028"/>
        <end position="1087"/>
    </location>
</feature>
<dbReference type="Gene3D" id="3.30.420.10">
    <property type="entry name" value="Ribonuclease H-like superfamily/Ribonuclease H"/>
    <property type="match status" value="1"/>
</dbReference>
<feature type="domain" description="Integrase catalytic" evidence="22">
    <location>
        <begin position="707"/>
        <end position="869"/>
    </location>
</feature>
<dbReference type="GO" id="GO:0046872">
    <property type="term" value="F:metal ion binding"/>
    <property type="evidence" value="ECO:0007669"/>
    <property type="project" value="UniProtKB-KW"/>
</dbReference>
<evidence type="ECO:0000256" key="11">
    <source>
        <dbReference type="ARBA" id="ARBA00022842"/>
    </source>
</evidence>
<comment type="subunit">
    <text evidence="2">Component of the NuA4 histone acetyltransferase complex.</text>
</comment>
<dbReference type="VEuPathDB" id="FungiDB:I7I51_04492"/>
<evidence type="ECO:0000256" key="8">
    <source>
        <dbReference type="ARBA" id="ARBA00022750"/>
    </source>
</evidence>
<evidence type="ECO:0000256" key="19">
    <source>
        <dbReference type="SAM" id="MobiDB-lite"/>
    </source>
</evidence>
<dbReference type="SUPFAM" id="SSF54160">
    <property type="entry name" value="Chromo domain-like"/>
    <property type="match status" value="1"/>
</dbReference>
<gene>
    <name evidence="23" type="ORF">I7I51_04492</name>
</gene>
<keyword evidence="3" id="KW-0645">Protease</keyword>